<dbReference type="AlphaFoldDB" id="C5BS96"/>
<evidence type="ECO:0000313" key="2">
    <source>
        <dbReference type="EMBL" id="ACR13800.1"/>
    </source>
</evidence>
<name>C5BS96_TERTT</name>
<dbReference type="RefSeq" id="WP_015819915.1">
    <property type="nucleotide sequence ID" value="NC_012997.1"/>
</dbReference>
<dbReference type="OrthoDB" id="5706528at2"/>
<dbReference type="SUPFAM" id="SSF141371">
    <property type="entry name" value="PilZ domain-like"/>
    <property type="match status" value="1"/>
</dbReference>
<protein>
    <submittedName>
        <fullName evidence="2">Type IV pilus assembly protein PilZ</fullName>
    </submittedName>
</protein>
<evidence type="ECO:0000313" key="3">
    <source>
        <dbReference type="Proteomes" id="UP000009080"/>
    </source>
</evidence>
<dbReference type="GO" id="GO:0035438">
    <property type="term" value="F:cyclic-di-GMP binding"/>
    <property type="evidence" value="ECO:0007669"/>
    <property type="project" value="InterPro"/>
</dbReference>
<accession>C5BS96</accession>
<dbReference type="InterPro" id="IPR009875">
    <property type="entry name" value="PilZ_domain"/>
</dbReference>
<dbReference type="Gene3D" id="2.40.10.220">
    <property type="entry name" value="predicted glycosyltransferase like domains"/>
    <property type="match status" value="1"/>
</dbReference>
<feature type="domain" description="PilZ" evidence="1">
    <location>
        <begin position="7"/>
        <end position="103"/>
    </location>
</feature>
<dbReference type="EMBL" id="CP001614">
    <property type="protein sequence ID" value="ACR13800.1"/>
    <property type="molecule type" value="Genomic_DNA"/>
</dbReference>
<organism evidence="2 3">
    <name type="scientific">Teredinibacter turnerae (strain ATCC 39867 / T7901)</name>
    <dbReference type="NCBI Taxonomy" id="377629"/>
    <lineage>
        <taxon>Bacteria</taxon>
        <taxon>Pseudomonadati</taxon>
        <taxon>Pseudomonadota</taxon>
        <taxon>Gammaproteobacteria</taxon>
        <taxon>Cellvibrionales</taxon>
        <taxon>Cellvibrionaceae</taxon>
        <taxon>Teredinibacter</taxon>
    </lineage>
</organism>
<dbReference type="HOGENOM" id="CLU_2182697_0_0_6"/>
<dbReference type="eggNOG" id="ENOG5031IFT">
    <property type="taxonomic scope" value="Bacteria"/>
</dbReference>
<reference evidence="2 3" key="1">
    <citation type="journal article" date="2009" name="PLoS ONE">
        <title>The complete genome of Teredinibacter turnerae T7901: an intracellular endosymbiont of marine wood-boring bivalves (shipworms).</title>
        <authorList>
            <person name="Yang J.C."/>
            <person name="Madupu R."/>
            <person name="Durkin A.S."/>
            <person name="Ekborg N.A."/>
            <person name="Pedamallu C.S."/>
            <person name="Hostetler J.B."/>
            <person name="Radune D."/>
            <person name="Toms B.S."/>
            <person name="Henrissat B."/>
            <person name="Coutinho P.M."/>
            <person name="Schwarz S."/>
            <person name="Field L."/>
            <person name="Trindade-Silva A.E."/>
            <person name="Soares C.A.G."/>
            <person name="Elshahawi S."/>
            <person name="Hanora A."/>
            <person name="Schmidt E.W."/>
            <person name="Haygood M.G."/>
            <person name="Posfai J."/>
            <person name="Benner J."/>
            <person name="Madinger C."/>
            <person name="Nove J."/>
            <person name="Anton B."/>
            <person name="Chaudhary K."/>
            <person name="Foster J."/>
            <person name="Holman A."/>
            <person name="Kumar S."/>
            <person name="Lessard P.A."/>
            <person name="Luyten Y.A."/>
            <person name="Slatko B."/>
            <person name="Wood N."/>
            <person name="Wu B."/>
            <person name="Teplitski M."/>
            <person name="Mougous J.D."/>
            <person name="Ward N."/>
            <person name="Eisen J.A."/>
            <person name="Badger J.H."/>
            <person name="Distel D.L."/>
        </authorList>
    </citation>
    <scope>NUCLEOTIDE SEQUENCE [LARGE SCALE GENOMIC DNA]</scope>
    <source>
        <strain evidence="3">ATCC 39867 / T7901</strain>
    </source>
</reference>
<keyword evidence="3" id="KW-1185">Reference proteome</keyword>
<evidence type="ECO:0000259" key="1">
    <source>
        <dbReference type="Pfam" id="PF07238"/>
    </source>
</evidence>
<dbReference type="Proteomes" id="UP000009080">
    <property type="component" value="Chromosome"/>
</dbReference>
<dbReference type="KEGG" id="ttu:TERTU_3712"/>
<dbReference type="STRING" id="377629.TERTU_3712"/>
<proteinExistence type="predicted"/>
<sequence length="109" mass="11879">MSDLESNRRVEARIAARFHSHISYNNQTAVAHVVNISEQGALIAVLNENRPGVGDSVTLDIDQMEQNIVSLAAVVAHTKEHLIGLTFTDPDKLTQAALAEFVTGLDEEE</sequence>
<gene>
    <name evidence="2" type="ordered locus">TERTU_3712</name>
</gene>
<dbReference type="Pfam" id="PF07238">
    <property type="entry name" value="PilZ"/>
    <property type="match status" value="1"/>
</dbReference>